<sequence>MTRILSICRNLPAFDVISYQKIIFERRVILTNSIMQIQWRPGNSLLSRIGKYVPKSECFIPGTRHN</sequence>
<evidence type="ECO:0000313" key="2">
    <source>
        <dbReference type="WBParaSite" id="JU765_v2.g7672.t1"/>
    </source>
</evidence>
<accession>A0AC34RKB2</accession>
<proteinExistence type="predicted"/>
<organism evidence="1 2">
    <name type="scientific">Panagrolaimus sp. JU765</name>
    <dbReference type="NCBI Taxonomy" id="591449"/>
    <lineage>
        <taxon>Eukaryota</taxon>
        <taxon>Metazoa</taxon>
        <taxon>Ecdysozoa</taxon>
        <taxon>Nematoda</taxon>
        <taxon>Chromadorea</taxon>
        <taxon>Rhabditida</taxon>
        <taxon>Tylenchina</taxon>
        <taxon>Panagrolaimomorpha</taxon>
        <taxon>Panagrolaimoidea</taxon>
        <taxon>Panagrolaimidae</taxon>
        <taxon>Panagrolaimus</taxon>
    </lineage>
</organism>
<dbReference type="WBParaSite" id="JU765_v2.g7672.t1">
    <property type="protein sequence ID" value="JU765_v2.g7672.t1"/>
    <property type="gene ID" value="JU765_v2.g7672"/>
</dbReference>
<dbReference type="Proteomes" id="UP000887576">
    <property type="component" value="Unplaced"/>
</dbReference>
<evidence type="ECO:0000313" key="1">
    <source>
        <dbReference type="Proteomes" id="UP000887576"/>
    </source>
</evidence>
<protein>
    <submittedName>
        <fullName evidence="2">Uncharacterized protein</fullName>
    </submittedName>
</protein>
<name>A0AC34RKB2_9BILA</name>
<reference evidence="2" key="1">
    <citation type="submission" date="2022-11" db="UniProtKB">
        <authorList>
            <consortium name="WormBaseParasite"/>
        </authorList>
    </citation>
    <scope>IDENTIFICATION</scope>
</reference>